<dbReference type="OrthoDB" id="4553303at2"/>
<name>A0A3A4KHA4_9NOCA</name>
<gene>
    <name evidence="1" type="ORF">D5S18_04675</name>
</gene>
<evidence type="ECO:0000313" key="2">
    <source>
        <dbReference type="Proteomes" id="UP000266677"/>
    </source>
</evidence>
<proteinExistence type="predicted"/>
<dbReference type="RefSeq" id="WP_120038312.1">
    <property type="nucleotide sequence ID" value="NZ_QZFU01000012.1"/>
</dbReference>
<organism evidence="1 2">
    <name type="scientific">Nocardia panacis</name>
    <dbReference type="NCBI Taxonomy" id="2340916"/>
    <lineage>
        <taxon>Bacteria</taxon>
        <taxon>Bacillati</taxon>
        <taxon>Actinomycetota</taxon>
        <taxon>Actinomycetes</taxon>
        <taxon>Mycobacteriales</taxon>
        <taxon>Nocardiaceae</taxon>
        <taxon>Nocardia</taxon>
    </lineage>
</organism>
<accession>A0A3A4KHA4</accession>
<dbReference type="EMBL" id="QZFU01000012">
    <property type="protein sequence ID" value="RJO78820.1"/>
    <property type="molecule type" value="Genomic_DNA"/>
</dbReference>
<protein>
    <submittedName>
        <fullName evidence="1">Uncharacterized protein</fullName>
    </submittedName>
</protein>
<evidence type="ECO:0000313" key="1">
    <source>
        <dbReference type="EMBL" id="RJO78820.1"/>
    </source>
</evidence>
<comment type="caution">
    <text evidence="1">The sequence shown here is derived from an EMBL/GenBank/DDBJ whole genome shotgun (WGS) entry which is preliminary data.</text>
</comment>
<sequence length="130" mass="14671">MTGLEDAAQWRALAGKARAGELFLDDEAATLACFKACDRRISDLESMLEPSRLWFRRSDIFGGFEMGDDLQNMFEDQLRGDHLSLASTLREHVGVVNEIREVMRYSFKRLSGQDLANADDLARASERLGQ</sequence>
<dbReference type="Proteomes" id="UP000266677">
    <property type="component" value="Unassembled WGS sequence"/>
</dbReference>
<dbReference type="AlphaFoldDB" id="A0A3A4KHA4"/>
<reference evidence="1 2" key="1">
    <citation type="submission" date="2018-09" db="EMBL/GenBank/DDBJ databases">
        <title>YIM PH21274 draft genome.</title>
        <authorList>
            <person name="Miao C."/>
        </authorList>
    </citation>
    <scope>NUCLEOTIDE SEQUENCE [LARGE SCALE GENOMIC DNA]</scope>
    <source>
        <strain evidence="1 2">YIM PH 21724</strain>
    </source>
</reference>
<keyword evidence="2" id="KW-1185">Reference proteome</keyword>